<accession>Q6J9M8</accession>
<dbReference type="EMBL" id="AY561222">
    <property type="protein sequence ID" value="AAT40985.1"/>
    <property type="molecule type" value="Genomic_DNA"/>
</dbReference>
<sequence length="32" mass="3742">MQALSQLNYSPTNVVQVLETKYSLEIISIWWS</sequence>
<organism evidence="1">
    <name type="scientific">Xenorhabdus nematophila</name>
    <name type="common">Achromobacter nematophilus</name>
    <dbReference type="NCBI Taxonomy" id="628"/>
    <lineage>
        <taxon>Bacteria</taxon>
        <taxon>Pseudomonadati</taxon>
        <taxon>Pseudomonadota</taxon>
        <taxon>Gammaproteobacteria</taxon>
        <taxon>Enterobacterales</taxon>
        <taxon>Morganellaceae</taxon>
        <taxon>Xenorhabdus</taxon>
    </lineage>
</organism>
<name>Q6J9M8_XENNE</name>
<dbReference type="AlphaFoldDB" id="Q6J9M8"/>
<evidence type="ECO:0000313" key="1">
    <source>
        <dbReference type="EMBL" id="AAT40985.1"/>
    </source>
</evidence>
<protein>
    <submittedName>
        <fullName evidence="1">Uncharacterized protein</fullName>
    </submittedName>
</protein>
<reference evidence="1" key="1">
    <citation type="submission" date="2004-02" db="EMBL/GenBank/DDBJ databases">
        <title>dTMP synthesis in Xenorhabdus nematophila.</title>
        <authorList>
            <person name="Orchard S.S."/>
            <person name="Goodrich-Blair H."/>
        </authorList>
    </citation>
    <scope>NUCLEOTIDE SEQUENCE</scope>
    <source>
        <strain evidence="1">ATCC 19061</strain>
    </source>
</reference>
<proteinExistence type="predicted"/>